<dbReference type="InterPro" id="IPR050469">
    <property type="entry name" value="Diguanylate_Cyclase"/>
</dbReference>
<dbReference type="PANTHER" id="PTHR45138">
    <property type="entry name" value="REGULATORY COMPONENTS OF SENSORY TRANSDUCTION SYSTEM"/>
    <property type="match status" value="1"/>
</dbReference>
<dbReference type="PROSITE" id="PS50887">
    <property type="entry name" value="GGDEF"/>
    <property type="match status" value="1"/>
</dbReference>
<organism evidence="3 4">
    <name type="scientific">Butyrivibrio proteoclasticus</name>
    <dbReference type="NCBI Taxonomy" id="43305"/>
    <lineage>
        <taxon>Bacteria</taxon>
        <taxon>Bacillati</taxon>
        <taxon>Bacillota</taxon>
        <taxon>Clostridia</taxon>
        <taxon>Lachnospirales</taxon>
        <taxon>Lachnospiraceae</taxon>
        <taxon>Butyrivibrio</taxon>
    </lineage>
</organism>
<feature type="transmembrane region" description="Helical" evidence="1">
    <location>
        <begin position="6"/>
        <end position="23"/>
    </location>
</feature>
<dbReference type="NCBIfam" id="TIGR00254">
    <property type="entry name" value="GGDEF"/>
    <property type="match status" value="1"/>
</dbReference>
<proteinExistence type="predicted"/>
<evidence type="ECO:0000256" key="1">
    <source>
        <dbReference type="SAM" id="Phobius"/>
    </source>
</evidence>
<evidence type="ECO:0000313" key="3">
    <source>
        <dbReference type="EMBL" id="SFP80498.1"/>
    </source>
</evidence>
<sequence length="375" mass="43312">MNIVTILVADYVGFMLLVALLISSRIRRSQGNLELKVYTIITILAMIACIVDFFSFFADGRSGCLWKAVNLIGNTYCFVVNPVFISAWCLYEDLKLYKSISRVKRIYRYAFIPALILVIAAITNMFFPIIFYLDEMNVYHRLPLSYAFYFVDLCYLLHSGAVLKKYEKQYGKISFFPLYLMAVPVVLGCALQMMFYGVSLIWVSIAVGLTSIYMSLQNEFSYLDTLTNLYNRAYLDYKMESMLKEKNPKVGAIMIDVDYFKSINDTYGHSTGDEALIDVARVIIFSKPDKAIATRFAGDEFILLVNNTSDDEMKKIVDNIRDELKMFNETENRPYKLSLSLGYTLFDLDKDTTDTFFKRMDDNMYIEKNQKHGTR</sequence>
<dbReference type="EMBL" id="FOXO01000008">
    <property type="protein sequence ID" value="SFP80498.1"/>
    <property type="molecule type" value="Genomic_DNA"/>
</dbReference>
<dbReference type="RefSeq" id="WP_074886416.1">
    <property type="nucleotide sequence ID" value="NZ_FOXO01000008.1"/>
</dbReference>
<dbReference type="AlphaFoldDB" id="A0A1I5TBZ0"/>
<feature type="transmembrane region" description="Helical" evidence="1">
    <location>
        <begin position="144"/>
        <end position="163"/>
    </location>
</feature>
<dbReference type="GO" id="GO:0052621">
    <property type="term" value="F:diguanylate cyclase activity"/>
    <property type="evidence" value="ECO:0007669"/>
    <property type="project" value="TreeGrafter"/>
</dbReference>
<reference evidence="4" key="1">
    <citation type="submission" date="2016-10" db="EMBL/GenBank/DDBJ databases">
        <authorList>
            <person name="Varghese N."/>
            <person name="Submissions S."/>
        </authorList>
    </citation>
    <scope>NUCLEOTIDE SEQUENCE [LARGE SCALE GENOMIC DNA]</scope>
    <source>
        <strain evidence="4">P18</strain>
    </source>
</reference>
<dbReference type="InterPro" id="IPR000160">
    <property type="entry name" value="GGDEF_dom"/>
</dbReference>
<dbReference type="Gene3D" id="3.30.70.270">
    <property type="match status" value="1"/>
</dbReference>
<gene>
    <name evidence="3" type="ORF">SAMN04487928_108121</name>
</gene>
<keyword evidence="1" id="KW-1133">Transmembrane helix</keyword>
<keyword evidence="1" id="KW-0472">Membrane</keyword>
<dbReference type="CDD" id="cd01949">
    <property type="entry name" value="GGDEF"/>
    <property type="match status" value="1"/>
</dbReference>
<accession>A0A1I5TBZ0</accession>
<keyword evidence="1" id="KW-0812">Transmembrane</keyword>
<feature type="transmembrane region" description="Helical" evidence="1">
    <location>
        <begin position="175"/>
        <end position="193"/>
    </location>
</feature>
<dbReference type="SUPFAM" id="SSF55073">
    <property type="entry name" value="Nucleotide cyclase"/>
    <property type="match status" value="1"/>
</dbReference>
<keyword evidence="4" id="KW-1185">Reference proteome</keyword>
<protein>
    <submittedName>
        <fullName evidence="3">Diguanylate cyclase (GGDEF) domain-containing protein</fullName>
    </submittedName>
</protein>
<dbReference type="OrthoDB" id="9804955at2"/>
<dbReference type="Pfam" id="PF00990">
    <property type="entry name" value="GGDEF"/>
    <property type="match status" value="1"/>
</dbReference>
<name>A0A1I5TBZ0_9FIRM</name>
<feature type="transmembrane region" description="Helical" evidence="1">
    <location>
        <begin position="35"/>
        <end position="57"/>
    </location>
</feature>
<feature type="domain" description="GGDEF" evidence="2">
    <location>
        <begin position="248"/>
        <end position="375"/>
    </location>
</feature>
<dbReference type="SMART" id="SM00267">
    <property type="entry name" value="GGDEF"/>
    <property type="match status" value="1"/>
</dbReference>
<feature type="transmembrane region" description="Helical" evidence="1">
    <location>
        <begin position="111"/>
        <end position="132"/>
    </location>
</feature>
<dbReference type="Proteomes" id="UP000182624">
    <property type="component" value="Unassembled WGS sequence"/>
</dbReference>
<feature type="transmembrane region" description="Helical" evidence="1">
    <location>
        <begin position="69"/>
        <end position="91"/>
    </location>
</feature>
<dbReference type="PANTHER" id="PTHR45138:SF9">
    <property type="entry name" value="DIGUANYLATE CYCLASE DGCM-RELATED"/>
    <property type="match status" value="1"/>
</dbReference>
<feature type="transmembrane region" description="Helical" evidence="1">
    <location>
        <begin position="199"/>
        <end position="216"/>
    </location>
</feature>
<dbReference type="InterPro" id="IPR043128">
    <property type="entry name" value="Rev_trsase/Diguanyl_cyclase"/>
</dbReference>
<evidence type="ECO:0000313" key="4">
    <source>
        <dbReference type="Proteomes" id="UP000182624"/>
    </source>
</evidence>
<evidence type="ECO:0000259" key="2">
    <source>
        <dbReference type="PROSITE" id="PS50887"/>
    </source>
</evidence>
<dbReference type="InterPro" id="IPR029787">
    <property type="entry name" value="Nucleotide_cyclase"/>
</dbReference>